<keyword evidence="2" id="KW-1185">Reference proteome</keyword>
<dbReference type="HOGENOM" id="CLU_1260480_0_0_4"/>
<name>A1VI66_POLNA</name>
<evidence type="ECO:0000313" key="2">
    <source>
        <dbReference type="Proteomes" id="UP000000644"/>
    </source>
</evidence>
<proteinExistence type="predicted"/>
<dbReference type="OrthoDB" id="9149369at2"/>
<dbReference type="EMBL" id="CP000529">
    <property type="protein sequence ID" value="ABM35344.1"/>
    <property type="molecule type" value="Genomic_DNA"/>
</dbReference>
<dbReference type="AlphaFoldDB" id="A1VI66"/>
<dbReference type="STRING" id="365044.Pnap_0018"/>
<organism evidence="1 2">
    <name type="scientific">Polaromonas naphthalenivorans (strain CJ2)</name>
    <dbReference type="NCBI Taxonomy" id="365044"/>
    <lineage>
        <taxon>Bacteria</taxon>
        <taxon>Pseudomonadati</taxon>
        <taxon>Pseudomonadota</taxon>
        <taxon>Betaproteobacteria</taxon>
        <taxon>Burkholderiales</taxon>
        <taxon>Comamonadaceae</taxon>
        <taxon>Polaromonas</taxon>
    </lineage>
</organism>
<reference evidence="2" key="1">
    <citation type="journal article" date="2009" name="Environ. Microbiol.">
        <title>The genome of Polaromonas naphthalenivorans strain CJ2, isolated from coal tar-contaminated sediment, reveals physiological and metabolic versatility and evolution through extensive horizontal gene transfer.</title>
        <authorList>
            <person name="Yagi J.M."/>
            <person name="Sims D."/>
            <person name="Brettin T."/>
            <person name="Bruce D."/>
            <person name="Madsen E.L."/>
        </authorList>
    </citation>
    <scope>NUCLEOTIDE SEQUENCE [LARGE SCALE GENOMIC DNA]</scope>
    <source>
        <strain evidence="2">CJ2</strain>
    </source>
</reference>
<evidence type="ECO:0000313" key="1">
    <source>
        <dbReference type="EMBL" id="ABM35344.1"/>
    </source>
</evidence>
<gene>
    <name evidence="1" type="ordered locus">Pnap_0018</name>
</gene>
<protein>
    <submittedName>
        <fullName evidence="1">Uncharacterized protein</fullName>
    </submittedName>
</protein>
<dbReference type="Proteomes" id="UP000000644">
    <property type="component" value="Chromosome"/>
</dbReference>
<accession>A1VI66</accession>
<dbReference type="RefSeq" id="WP_011799454.1">
    <property type="nucleotide sequence ID" value="NC_008781.1"/>
</dbReference>
<dbReference type="KEGG" id="pna:Pnap_0018"/>
<sequence length="219" mass="24126">MSFLSELKSRANALQGLQLGAQRDLVAGTQACEVACRMALVYLQDLCAQLNVIQPPAPGVYSLDGKAPFAGSAALVQRNFRCDARRKMLRNAEVFDYIGVGWDLLPVTGLVATHTVTVNFPPDLERVTQRLSVGQIQHERKDQRHPETNKLLAYVFDYQTESRAFITLTPDHDTGCIAFRVSNVGGFGVHNTSYPGAQVTHRLLDELAKKLVGQPSRFG</sequence>